<name>A0A6J5SQF3_9CAUD</name>
<proteinExistence type="predicted"/>
<dbReference type="EMBL" id="LR797443">
    <property type="protein sequence ID" value="CAB4217495.1"/>
    <property type="molecule type" value="Genomic_DNA"/>
</dbReference>
<accession>A0A6J5SQF3</accession>
<protein>
    <submittedName>
        <fullName evidence="1">Uncharacterized protein</fullName>
    </submittedName>
</protein>
<sequence length="78" mass="9097">MASFNFDHYDGDISFRASYENEDGFLWPEVVENFLQFLRGSGYPINTREFIDYVESRILEVEEAEEDKCDCCGGHLDD</sequence>
<gene>
    <name evidence="1" type="ORF">UFOVP1590_53</name>
</gene>
<organism evidence="1">
    <name type="scientific">uncultured Caudovirales phage</name>
    <dbReference type="NCBI Taxonomy" id="2100421"/>
    <lineage>
        <taxon>Viruses</taxon>
        <taxon>Duplodnaviria</taxon>
        <taxon>Heunggongvirae</taxon>
        <taxon>Uroviricota</taxon>
        <taxon>Caudoviricetes</taxon>
        <taxon>Peduoviridae</taxon>
        <taxon>Maltschvirus</taxon>
        <taxon>Maltschvirus maltsch</taxon>
    </lineage>
</organism>
<reference evidence="1" key="1">
    <citation type="submission" date="2020-05" db="EMBL/GenBank/DDBJ databases">
        <authorList>
            <person name="Chiriac C."/>
            <person name="Salcher M."/>
            <person name="Ghai R."/>
            <person name="Kavagutti S V."/>
        </authorList>
    </citation>
    <scope>NUCLEOTIDE SEQUENCE</scope>
</reference>
<evidence type="ECO:0000313" key="1">
    <source>
        <dbReference type="EMBL" id="CAB4217495.1"/>
    </source>
</evidence>